<keyword evidence="3" id="KW-1185">Reference proteome</keyword>
<protein>
    <recommendedName>
        <fullName evidence="1">Plastocyanin-like domain-containing protein</fullName>
    </recommendedName>
</protein>
<dbReference type="EMBL" id="JBBNAG010000001">
    <property type="protein sequence ID" value="KAK9165968.1"/>
    <property type="molecule type" value="Genomic_DNA"/>
</dbReference>
<dbReference type="PANTHER" id="PTHR11709:SF431">
    <property type="entry name" value="LACCASE-5"/>
    <property type="match status" value="1"/>
</dbReference>
<sequence length="103" mass="11496">MSSFAKAPAAHARAERRKKTHWLNNELRAIFFGIANHKLVVVGIDASYTKPYTTDIVFVTLDQTHNLLVTVDRPPSRYYITAHAYASANCLADSSAPLLPRLQ</sequence>
<reference evidence="2 3" key="1">
    <citation type="submission" date="2024-01" db="EMBL/GenBank/DDBJ databases">
        <title>Genome assemblies of Stephania.</title>
        <authorList>
            <person name="Yang L."/>
        </authorList>
    </citation>
    <scope>NUCLEOTIDE SEQUENCE [LARGE SCALE GENOMIC DNA]</scope>
    <source>
        <strain evidence="2">JXDWG</strain>
        <tissue evidence="2">Leaf</tissue>
    </source>
</reference>
<name>A0AAP0Q3P5_9MAGN</name>
<organism evidence="2 3">
    <name type="scientific">Stephania cephalantha</name>
    <dbReference type="NCBI Taxonomy" id="152367"/>
    <lineage>
        <taxon>Eukaryota</taxon>
        <taxon>Viridiplantae</taxon>
        <taxon>Streptophyta</taxon>
        <taxon>Embryophyta</taxon>
        <taxon>Tracheophyta</taxon>
        <taxon>Spermatophyta</taxon>
        <taxon>Magnoliopsida</taxon>
        <taxon>Ranunculales</taxon>
        <taxon>Menispermaceae</taxon>
        <taxon>Menispermoideae</taxon>
        <taxon>Cissampelideae</taxon>
        <taxon>Stephania</taxon>
    </lineage>
</organism>
<gene>
    <name evidence="2" type="ORF">Scep_001159</name>
</gene>
<accession>A0AAP0Q3P5</accession>
<dbReference type="InterPro" id="IPR008972">
    <property type="entry name" value="Cupredoxin"/>
</dbReference>
<dbReference type="GO" id="GO:0016491">
    <property type="term" value="F:oxidoreductase activity"/>
    <property type="evidence" value="ECO:0007669"/>
    <property type="project" value="TreeGrafter"/>
</dbReference>
<comment type="caution">
    <text evidence="2">The sequence shown here is derived from an EMBL/GenBank/DDBJ whole genome shotgun (WGS) entry which is preliminary data.</text>
</comment>
<feature type="domain" description="Plastocyanin-like" evidence="1">
    <location>
        <begin position="29"/>
        <end position="89"/>
    </location>
</feature>
<evidence type="ECO:0000259" key="1">
    <source>
        <dbReference type="Pfam" id="PF00394"/>
    </source>
</evidence>
<dbReference type="InterPro" id="IPR045087">
    <property type="entry name" value="Cu-oxidase_fam"/>
</dbReference>
<dbReference type="Gene3D" id="2.60.40.420">
    <property type="entry name" value="Cupredoxins - blue copper proteins"/>
    <property type="match status" value="1"/>
</dbReference>
<dbReference type="PANTHER" id="PTHR11709">
    <property type="entry name" value="MULTI-COPPER OXIDASE"/>
    <property type="match status" value="1"/>
</dbReference>
<dbReference type="Pfam" id="PF00394">
    <property type="entry name" value="Cu-oxidase"/>
    <property type="match status" value="1"/>
</dbReference>
<dbReference type="SUPFAM" id="SSF49503">
    <property type="entry name" value="Cupredoxins"/>
    <property type="match status" value="1"/>
</dbReference>
<dbReference type="AlphaFoldDB" id="A0AAP0Q3P5"/>
<dbReference type="Proteomes" id="UP001419268">
    <property type="component" value="Unassembled WGS sequence"/>
</dbReference>
<evidence type="ECO:0000313" key="2">
    <source>
        <dbReference type="EMBL" id="KAK9165968.1"/>
    </source>
</evidence>
<proteinExistence type="predicted"/>
<evidence type="ECO:0000313" key="3">
    <source>
        <dbReference type="Proteomes" id="UP001419268"/>
    </source>
</evidence>
<dbReference type="InterPro" id="IPR001117">
    <property type="entry name" value="Cu-oxidase_2nd"/>
</dbReference>